<dbReference type="RefSeq" id="WP_067310757.1">
    <property type="nucleotide sequence ID" value="NZ_JBEYAT010000001.1"/>
</dbReference>
<evidence type="ECO:0000313" key="2">
    <source>
        <dbReference type="Proteomes" id="UP000198226"/>
    </source>
</evidence>
<reference evidence="2" key="1">
    <citation type="submission" date="2016-06" db="EMBL/GenBank/DDBJ databases">
        <authorList>
            <person name="Varghese N."/>
            <person name="Submissions Spin"/>
        </authorList>
    </citation>
    <scope>NUCLEOTIDE SEQUENCE [LARGE SCALE GENOMIC DNA]</scope>
    <source>
        <strain evidence="2">DSM 44983</strain>
    </source>
</reference>
<dbReference type="AlphaFoldDB" id="A0A109IIS1"/>
<dbReference type="Proteomes" id="UP000198226">
    <property type="component" value="Chromosome I"/>
</dbReference>
<protein>
    <submittedName>
        <fullName evidence="1">Death on curing protein</fullName>
    </submittedName>
</protein>
<organism evidence="1 2">
    <name type="scientific">Micromonospora rifamycinica</name>
    <dbReference type="NCBI Taxonomy" id="291594"/>
    <lineage>
        <taxon>Bacteria</taxon>
        <taxon>Bacillati</taxon>
        <taxon>Actinomycetota</taxon>
        <taxon>Actinomycetes</taxon>
        <taxon>Micromonosporales</taxon>
        <taxon>Micromonosporaceae</taxon>
        <taxon>Micromonospora</taxon>
    </lineage>
</organism>
<gene>
    <name evidence="1" type="ORF">GA0070623_3767</name>
</gene>
<dbReference type="OrthoDB" id="9802752at2"/>
<dbReference type="InterPro" id="IPR053737">
    <property type="entry name" value="Type_II_TA_Toxin"/>
</dbReference>
<dbReference type="EMBL" id="LT607752">
    <property type="protein sequence ID" value="SCG73246.1"/>
    <property type="molecule type" value="Genomic_DNA"/>
</dbReference>
<proteinExistence type="predicted"/>
<keyword evidence="2" id="KW-1185">Reference proteome</keyword>
<accession>A0A109IIS1</accession>
<sequence length="128" mass="13983">MTHPWPDAEDLLTLLAEHTGPRSQVRDAGILVAATVRPHARLIGQPAYPTALDKAAALLHGLMIWRPLDLWNAGLAWAAVRILLSRSGLRLTMPAKDRMALTEALTSGEVDSVEELALRLSPYLEMAD</sequence>
<name>A0A109IIS1_9ACTN</name>
<evidence type="ECO:0000313" key="1">
    <source>
        <dbReference type="EMBL" id="SCG73246.1"/>
    </source>
</evidence>
<dbReference type="Gene3D" id="1.20.120.1870">
    <property type="entry name" value="Fic/DOC protein, Fido domain"/>
    <property type="match status" value="1"/>
</dbReference>